<gene>
    <name evidence="2" type="ORF">PLANPX_4817</name>
</gene>
<accession>A0A5K7XFN3</accession>
<dbReference type="RefSeq" id="WP_152100633.1">
    <property type="nucleotide sequence ID" value="NZ_AP021861.1"/>
</dbReference>
<evidence type="ECO:0000313" key="2">
    <source>
        <dbReference type="EMBL" id="BBO35205.1"/>
    </source>
</evidence>
<dbReference type="Proteomes" id="UP000326837">
    <property type="component" value="Chromosome"/>
</dbReference>
<evidence type="ECO:0000313" key="3">
    <source>
        <dbReference type="Proteomes" id="UP000326837"/>
    </source>
</evidence>
<sequence>MLGSSVHRIESSQSLSAQARVELSAEEAHAFFSLKGPMGRRDDNRRAFHRFFMRSEAVLLGDGFVYAVYTCDISRQGIGFLSPRQLLPHQKCKLELPNGSRFDVLIKRCRRENDNCFVCGARFTSAKA</sequence>
<dbReference type="GO" id="GO:0035438">
    <property type="term" value="F:cyclic-di-GMP binding"/>
    <property type="evidence" value="ECO:0007669"/>
    <property type="project" value="InterPro"/>
</dbReference>
<dbReference type="InterPro" id="IPR009875">
    <property type="entry name" value="PilZ_domain"/>
</dbReference>
<evidence type="ECO:0000259" key="1">
    <source>
        <dbReference type="Pfam" id="PF07238"/>
    </source>
</evidence>
<dbReference type="Pfam" id="PF07238">
    <property type="entry name" value="PilZ"/>
    <property type="match status" value="1"/>
</dbReference>
<proteinExistence type="predicted"/>
<feature type="domain" description="PilZ" evidence="1">
    <location>
        <begin position="44"/>
        <end position="125"/>
    </location>
</feature>
<dbReference type="SUPFAM" id="SSF141371">
    <property type="entry name" value="PilZ domain-like"/>
    <property type="match status" value="1"/>
</dbReference>
<keyword evidence="3" id="KW-1185">Reference proteome</keyword>
<dbReference type="AlphaFoldDB" id="A0A5K7XFN3"/>
<dbReference type="EMBL" id="AP021861">
    <property type="protein sequence ID" value="BBO35205.1"/>
    <property type="molecule type" value="Genomic_DNA"/>
</dbReference>
<protein>
    <recommendedName>
        <fullName evidence="1">PilZ domain-containing protein</fullName>
    </recommendedName>
</protein>
<dbReference type="KEGG" id="lpav:PLANPX_4817"/>
<dbReference type="Gene3D" id="2.40.10.220">
    <property type="entry name" value="predicted glycosyltransferase like domains"/>
    <property type="match status" value="1"/>
</dbReference>
<name>A0A5K7XFN3_9BACT</name>
<reference evidence="3" key="1">
    <citation type="submission" date="2019-10" db="EMBL/GenBank/DDBJ databases">
        <title>Lacipirellula parvula gen. nov., sp. nov., representing a lineage of planctomycetes widespread in freshwater anoxic habitats, and description of the family Lacipirellulaceae.</title>
        <authorList>
            <person name="Dedysh S.N."/>
            <person name="Kulichevskaya I.S."/>
            <person name="Beletsky A.V."/>
            <person name="Rakitin A.L."/>
            <person name="Mardanov A.V."/>
            <person name="Ivanova A.A."/>
            <person name="Saltykova V.X."/>
            <person name="Rijpstra W.I.C."/>
            <person name="Sinninghe Damste J.S."/>
            <person name="Ravin N.V."/>
        </authorList>
    </citation>
    <scope>NUCLEOTIDE SEQUENCE [LARGE SCALE GENOMIC DNA]</scope>
    <source>
        <strain evidence="3">PX69</strain>
    </source>
</reference>
<organism evidence="2 3">
    <name type="scientific">Lacipirellula parvula</name>
    <dbReference type="NCBI Taxonomy" id="2650471"/>
    <lineage>
        <taxon>Bacteria</taxon>
        <taxon>Pseudomonadati</taxon>
        <taxon>Planctomycetota</taxon>
        <taxon>Planctomycetia</taxon>
        <taxon>Pirellulales</taxon>
        <taxon>Lacipirellulaceae</taxon>
        <taxon>Lacipirellula</taxon>
    </lineage>
</organism>